<name>A0A846XUT3_9NOCA</name>
<reference evidence="4 5" key="1">
    <citation type="submission" date="2020-04" db="EMBL/GenBank/DDBJ databases">
        <title>MicrobeNet Type strains.</title>
        <authorList>
            <person name="Nicholson A.C."/>
        </authorList>
    </citation>
    <scope>NUCLEOTIDE SEQUENCE [LARGE SCALE GENOMIC DNA]</scope>
    <source>
        <strain evidence="4 5">JCM 12354</strain>
    </source>
</reference>
<feature type="domain" description="TPM" evidence="3">
    <location>
        <begin position="46"/>
        <end position="162"/>
    </location>
</feature>
<accession>A0A846XUT3</accession>
<sequence>MPSLARIRRSRPPMLLSVLLSLLFGFVLGCCGSAVADEPARLGDYVTDNAHALDGSGRDAVRGSVDALYSAHRERLWVVYVHDFGGLDPQTWGDRTAAESGFGERDVLLSIATADRSYSLAGTLPTSVSDSELDTLLADQVEPRLRDGRWADAAVATADGLSSAMGNSGGSGIWPLIVITLLVLGVLGLVLGYSQWRKRSRTRAETAAVGDVDPTDTAALSRLRPDLLEARAAQILVETDDAVRNSADELRLATDEFGATATTSFGAALQSAKNALEHAFSIRQRLDDDIPETPDQRRDLLVELISTCGRADAELDAKVAEFDAMRNLLIDAPQRLDALTRAVVDLTVRLPHAQDALTRLLQAQPDSVTAPVRDNVTMARDRIGYAEESIEQGRAATEQPVGRQGGAVAAIRAAEAAVGAARTLLDAVDTAETDIVQARAGLPAATAELDHDLDTAAGLTEHGGPDLAAAITEARAARDAAQANGDADPLGSFQRAVAADAALDRAVEAAGARKLAADQLHRRLEQALTAARGQVHAAADFIGTRRGAVTATPRTRLSEAERELAHAEELSGTDQRTALTHAQRAAELATRALYAAQSEVRDWQATRPVSGGSQAGAVLGGILIDSMLRGGMRGGGFGGRPMGRSSWGPSSFGGSSGSRRINRGGRF</sequence>
<dbReference type="Gene3D" id="3.10.310.50">
    <property type="match status" value="1"/>
</dbReference>
<protein>
    <submittedName>
        <fullName evidence="4">TPM domain-containing protein</fullName>
    </submittedName>
</protein>
<keyword evidence="5" id="KW-1185">Reference proteome</keyword>
<dbReference type="PROSITE" id="PS51257">
    <property type="entry name" value="PROKAR_LIPOPROTEIN"/>
    <property type="match status" value="1"/>
</dbReference>
<feature type="transmembrane region" description="Helical" evidence="2">
    <location>
        <begin position="172"/>
        <end position="193"/>
    </location>
</feature>
<dbReference type="InterPro" id="IPR007621">
    <property type="entry name" value="TPM_dom"/>
</dbReference>
<gene>
    <name evidence="4" type="ORF">HGA08_03745</name>
</gene>
<dbReference type="Proteomes" id="UP000565711">
    <property type="component" value="Unassembled WGS sequence"/>
</dbReference>
<evidence type="ECO:0000313" key="4">
    <source>
        <dbReference type="EMBL" id="NKY49325.1"/>
    </source>
</evidence>
<dbReference type="RefSeq" id="WP_084473780.1">
    <property type="nucleotide sequence ID" value="NZ_JAAXOP010000002.1"/>
</dbReference>
<evidence type="ECO:0000259" key="3">
    <source>
        <dbReference type="Pfam" id="PF04536"/>
    </source>
</evidence>
<evidence type="ECO:0000313" key="5">
    <source>
        <dbReference type="Proteomes" id="UP000565711"/>
    </source>
</evidence>
<keyword evidence="2" id="KW-1133">Transmembrane helix</keyword>
<organism evidence="4 5">
    <name type="scientific">Nocardia vermiculata</name>
    <dbReference type="NCBI Taxonomy" id="257274"/>
    <lineage>
        <taxon>Bacteria</taxon>
        <taxon>Bacillati</taxon>
        <taxon>Actinomycetota</taxon>
        <taxon>Actinomycetes</taxon>
        <taxon>Mycobacteriales</taxon>
        <taxon>Nocardiaceae</taxon>
        <taxon>Nocardia</taxon>
    </lineage>
</organism>
<keyword evidence="2" id="KW-0812">Transmembrane</keyword>
<dbReference type="Pfam" id="PF04536">
    <property type="entry name" value="TPM_phosphatase"/>
    <property type="match status" value="1"/>
</dbReference>
<evidence type="ECO:0000256" key="2">
    <source>
        <dbReference type="SAM" id="Phobius"/>
    </source>
</evidence>
<evidence type="ECO:0000256" key="1">
    <source>
        <dbReference type="SAM" id="MobiDB-lite"/>
    </source>
</evidence>
<feature type="compositionally biased region" description="Low complexity" evidence="1">
    <location>
        <begin position="642"/>
        <end position="659"/>
    </location>
</feature>
<dbReference type="EMBL" id="JAAXOP010000002">
    <property type="protein sequence ID" value="NKY49325.1"/>
    <property type="molecule type" value="Genomic_DNA"/>
</dbReference>
<comment type="caution">
    <text evidence="4">The sequence shown here is derived from an EMBL/GenBank/DDBJ whole genome shotgun (WGS) entry which is preliminary data.</text>
</comment>
<dbReference type="AlphaFoldDB" id="A0A846XUT3"/>
<keyword evidence="2" id="KW-0472">Membrane</keyword>
<proteinExistence type="predicted"/>
<feature type="region of interest" description="Disordered" evidence="1">
    <location>
        <begin position="639"/>
        <end position="667"/>
    </location>
</feature>